<dbReference type="Gene3D" id="1.20.120.810">
    <property type="entry name" value="Vinculin, Vh2 four-helix bundle"/>
    <property type="match status" value="1"/>
</dbReference>
<dbReference type="OMA" id="ANNLCEL"/>
<protein>
    <submittedName>
        <fullName evidence="6">Vinculin</fullName>
    </submittedName>
</protein>
<dbReference type="GO" id="GO:0051015">
    <property type="term" value="F:actin filament binding"/>
    <property type="evidence" value="ECO:0007669"/>
    <property type="project" value="InterPro"/>
</dbReference>
<gene>
    <name evidence="6" type="ORF">CAOG_005123</name>
</gene>
<evidence type="ECO:0000313" key="7">
    <source>
        <dbReference type="Proteomes" id="UP000008743"/>
    </source>
</evidence>
<evidence type="ECO:0000256" key="1">
    <source>
        <dbReference type="ARBA" id="ARBA00004496"/>
    </source>
</evidence>
<dbReference type="InterPro" id="IPR006077">
    <property type="entry name" value="Vinculin/catenin"/>
</dbReference>
<dbReference type="Proteomes" id="UP000008743">
    <property type="component" value="Unassembled WGS sequence"/>
</dbReference>
<dbReference type="eggNOG" id="KOG3681">
    <property type="taxonomic scope" value="Eukaryota"/>
</dbReference>
<dbReference type="EMBL" id="KE346367">
    <property type="protein sequence ID" value="KJE94488.1"/>
    <property type="molecule type" value="Genomic_DNA"/>
</dbReference>
<dbReference type="InParanoid" id="A0A0D2WSN3"/>
<keyword evidence="4" id="KW-0009">Actin-binding</keyword>
<dbReference type="PRINTS" id="PR00806">
    <property type="entry name" value="VINCULIN"/>
</dbReference>
<organism evidence="6 7">
    <name type="scientific">Capsaspora owczarzaki (strain ATCC 30864)</name>
    <dbReference type="NCBI Taxonomy" id="595528"/>
    <lineage>
        <taxon>Eukaryota</taxon>
        <taxon>Filasterea</taxon>
        <taxon>Capsaspora</taxon>
    </lineage>
</organism>
<reference evidence="7" key="1">
    <citation type="submission" date="2011-02" db="EMBL/GenBank/DDBJ databases">
        <title>The Genome Sequence of Capsaspora owczarzaki ATCC 30864.</title>
        <authorList>
            <person name="Russ C."/>
            <person name="Cuomo C."/>
            <person name="Burger G."/>
            <person name="Gray M.W."/>
            <person name="Holland P.W.H."/>
            <person name="King N."/>
            <person name="Lang F.B.F."/>
            <person name="Roger A.J."/>
            <person name="Ruiz-Trillo I."/>
            <person name="Young S.K."/>
            <person name="Zeng Q."/>
            <person name="Gargeya S."/>
            <person name="Alvarado L."/>
            <person name="Berlin A."/>
            <person name="Chapman S.B."/>
            <person name="Chen Z."/>
            <person name="Freedman E."/>
            <person name="Gellesch M."/>
            <person name="Goldberg J."/>
            <person name="Griggs A."/>
            <person name="Gujja S."/>
            <person name="Heilman E."/>
            <person name="Heiman D."/>
            <person name="Howarth C."/>
            <person name="Mehta T."/>
            <person name="Neiman D."/>
            <person name="Pearson M."/>
            <person name="Roberts A."/>
            <person name="Saif S."/>
            <person name="Shea T."/>
            <person name="Shenoy N."/>
            <person name="Sisk P."/>
            <person name="Stolte C."/>
            <person name="Sykes S."/>
            <person name="White J."/>
            <person name="Yandava C."/>
            <person name="Haas B."/>
            <person name="Nusbaum C."/>
            <person name="Birren B."/>
        </authorList>
    </citation>
    <scope>NUCLEOTIDE SEQUENCE</scope>
    <source>
        <strain evidence="7">ATCC 30864</strain>
    </source>
</reference>
<comment type="similarity">
    <text evidence="2">Belongs to the vinculin/alpha-catenin family.</text>
</comment>
<dbReference type="PANTHER" id="PTHR46180">
    <property type="entry name" value="VINCULIN"/>
    <property type="match status" value="1"/>
</dbReference>
<feature type="region of interest" description="Disordered" evidence="5">
    <location>
        <begin position="612"/>
        <end position="634"/>
    </location>
</feature>
<evidence type="ECO:0000256" key="5">
    <source>
        <dbReference type="SAM" id="MobiDB-lite"/>
    </source>
</evidence>
<dbReference type="OrthoDB" id="29742at2759"/>
<keyword evidence="3" id="KW-0963">Cytoplasm</keyword>
<dbReference type="Gene3D" id="1.20.120.230">
    <property type="entry name" value="Alpha-catenin/vinculin-like"/>
    <property type="match status" value="4"/>
</dbReference>
<dbReference type="InterPro" id="IPR017997">
    <property type="entry name" value="Vinculin"/>
</dbReference>
<sequence>MPLVPVYTQTVESVLLGIGEGITQLMIIQEQAAKANAAMPDLTGPAASVSAAILNLAKEARSLSEETDDEQVRVDLKKASTIVDQAVNDLNSAAAKLKAAPTDKTASLQLVEGGRGTVNGTAALLDAFDQSDVRNILKQAQVVLSQLETMRPCKTEAALVDGVRTISTQLLDLAQLTEERQQSLTLAKLKQELVDANDVLRNQSPSILLALKLYIMNQSSPDTATNRDNSFNRLRDSVNEITRLVQLKYYGVDDKANPTMGTAFESLQMQVARIAANPNLAAAALAPHGDFARQLDVIVQQAQQQANAHASSPMRADILGHMQRVQAIRDEAAQLAERIKANPSDEVAQARFAELMDELPRELRLLEKALADDAIHAQMAVFANVAEPLSAIVQAAQSGNAADVNAAGVELQSQTATLVKASRTVASNAPDSEVSKEINTLSKQLEDLVPQIVVAARLVAANPDDQAARANLDLLMKSWDSKVARLNELSEQVAQPHAFLEVAERTIAAEVAKAKAAVTAQDKPSFDKAVKNIKATAARAGRLAAAEEKNTDDADFRKKMAERRARIEASINGLEPTMNKAFTSRNAADIDAAVQPVTSSVSELKKEIAQSQGIEASGSGSGAGAAGAGSSQAGSASSTAIANEVRKSEEKQVAEIAAAAGVSPQAVASHPISIAAGNLKLVASRWDAKNNALVQAADKISEKMRTMAAFSMQPNNKKDMIDMAKSMASEVAEIVKLAKAAAEQCSDRRLKANLLQLCDKIPTISTQLRIIASVKAANPSDSDAETQLIAGSKNLMDVVTEIVKGTEAASLKSFSSVASTANVALQWKRKALGH</sequence>
<dbReference type="GO" id="GO:0007155">
    <property type="term" value="P:cell adhesion"/>
    <property type="evidence" value="ECO:0007669"/>
    <property type="project" value="InterPro"/>
</dbReference>
<dbReference type="STRING" id="595528.A0A0D2WSN3"/>
<dbReference type="InterPro" id="IPR036723">
    <property type="entry name" value="Alpha-catenin/vinculin-like_sf"/>
</dbReference>
<dbReference type="GO" id="GO:0005737">
    <property type="term" value="C:cytoplasm"/>
    <property type="evidence" value="ECO:0007669"/>
    <property type="project" value="UniProtKB-SubCell"/>
</dbReference>
<dbReference type="Pfam" id="PF01044">
    <property type="entry name" value="Vinculin"/>
    <property type="match status" value="1"/>
</dbReference>
<evidence type="ECO:0000256" key="2">
    <source>
        <dbReference type="ARBA" id="ARBA00008376"/>
    </source>
</evidence>
<comment type="subcellular location">
    <subcellularLocation>
        <location evidence="1">Cytoplasm</location>
    </subcellularLocation>
</comment>
<name>A0A0D2WSN3_CAPO3</name>
<dbReference type="AlphaFoldDB" id="A0A0D2WSN3"/>
<proteinExistence type="inferred from homology"/>
<dbReference type="SUPFAM" id="SSF47220">
    <property type="entry name" value="alpha-catenin/vinculin-like"/>
    <property type="match status" value="3"/>
</dbReference>
<evidence type="ECO:0000313" key="6">
    <source>
        <dbReference type="EMBL" id="KJE94488.1"/>
    </source>
</evidence>
<evidence type="ECO:0000256" key="3">
    <source>
        <dbReference type="ARBA" id="ARBA00022490"/>
    </source>
</evidence>
<dbReference type="RefSeq" id="XP_004346808.1">
    <property type="nucleotide sequence ID" value="XM_004346758.2"/>
</dbReference>
<dbReference type="PhylomeDB" id="A0A0D2WSN3"/>
<keyword evidence="7" id="KW-1185">Reference proteome</keyword>
<accession>A0A0D2WSN3</accession>
<evidence type="ECO:0000256" key="4">
    <source>
        <dbReference type="ARBA" id="ARBA00023203"/>
    </source>
</evidence>